<keyword evidence="2" id="KW-1185">Reference proteome</keyword>
<proteinExistence type="predicted"/>
<evidence type="ECO:0000313" key="1">
    <source>
        <dbReference type="EMBL" id="KAK3603265.1"/>
    </source>
</evidence>
<reference evidence="1" key="3">
    <citation type="submission" date="2023-05" db="EMBL/GenBank/DDBJ databases">
        <authorList>
            <person name="Smith C.H."/>
        </authorList>
    </citation>
    <scope>NUCLEOTIDE SEQUENCE</scope>
    <source>
        <strain evidence="1">CHS0354</strain>
        <tissue evidence="1">Mantle</tissue>
    </source>
</reference>
<name>A0AAE0T4S5_9BIVA</name>
<reference evidence="1" key="2">
    <citation type="journal article" date="2021" name="Genome Biol. Evol.">
        <title>Developing a high-quality reference genome for a parasitic bivalve with doubly uniparental inheritance (Bivalvia: Unionida).</title>
        <authorList>
            <person name="Smith C.H."/>
        </authorList>
    </citation>
    <scope>NUCLEOTIDE SEQUENCE</scope>
    <source>
        <strain evidence="1">CHS0354</strain>
        <tissue evidence="1">Mantle</tissue>
    </source>
</reference>
<dbReference type="AlphaFoldDB" id="A0AAE0T4S5"/>
<dbReference type="EMBL" id="JAEAOA010000519">
    <property type="protein sequence ID" value="KAK3603265.1"/>
    <property type="molecule type" value="Genomic_DNA"/>
</dbReference>
<organism evidence="1 2">
    <name type="scientific">Potamilus streckersoni</name>
    <dbReference type="NCBI Taxonomy" id="2493646"/>
    <lineage>
        <taxon>Eukaryota</taxon>
        <taxon>Metazoa</taxon>
        <taxon>Spiralia</taxon>
        <taxon>Lophotrochozoa</taxon>
        <taxon>Mollusca</taxon>
        <taxon>Bivalvia</taxon>
        <taxon>Autobranchia</taxon>
        <taxon>Heteroconchia</taxon>
        <taxon>Palaeoheterodonta</taxon>
        <taxon>Unionida</taxon>
        <taxon>Unionoidea</taxon>
        <taxon>Unionidae</taxon>
        <taxon>Ambleminae</taxon>
        <taxon>Lampsilini</taxon>
        <taxon>Potamilus</taxon>
    </lineage>
</organism>
<protein>
    <submittedName>
        <fullName evidence="1">Uncharacterized protein</fullName>
    </submittedName>
</protein>
<accession>A0AAE0T4S5</accession>
<sequence length="121" mass="13748">MEIKIVSILGTIVVMLHILEARPYFIDMPEADSEQDEIVSADKRLKDMNTNDLSEFQDPDIYSMEEIAEEGKINQKNLDPTSVIASDGRIERRSKPKRLPNRLCIVSSGTGMIIIPCWRRG</sequence>
<comment type="caution">
    <text evidence="1">The sequence shown here is derived from an EMBL/GenBank/DDBJ whole genome shotgun (WGS) entry which is preliminary data.</text>
</comment>
<reference evidence="1" key="1">
    <citation type="journal article" date="2021" name="Genome Biol. Evol.">
        <title>A High-Quality Reference Genome for a Parasitic Bivalve with Doubly Uniparental Inheritance (Bivalvia: Unionida).</title>
        <authorList>
            <person name="Smith C.H."/>
        </authorList>
    </citation>
    <scope>NUCLEOTIDE SEQUENCE</scope>
    <source>
        <strain evidence="1">CHS0354</strain>
    </source>
</reference>
<evidence type="ECO:0000313" key="2">
    <source>
        <dbReference type="Proteomes" id="UP001195483"/>
    </source>
</evidence>
<gene>
    <name evidence="1" type="ORF">CHS0354_007596</name>
</gene>
<dbReference type="Proteomes" id="UP001195483">
    <property type="component" value="Unassembled WGS sequence"/>
</dbReference>